<gene>
    <name evidence="2" type="ORF">TevJSym_ar00290</name>
</gene>
<dbReference type="GO" id="GO:0005886">
    <property type="term" value="C:plasma membrane"/>
    <property type="evidence" value="ECO:0007669"/>
    <property type="project" value="TreeGrafter"/>
</dbReference>
<dbReference type="Proteomes" id="UP000005167">
    <property type="component" value="Unassembled WGS sequence"/>
</dbReference>
<name>G2FGQ0_9GAMM</name>
<dbReference type="Gene3D" id="1.20.1640.10">
    <property type="entry name" value="Multidrug efflux transporter AcrB transmembrane domain"/>
    <property type="match status" value="1"/>
</dbReference>
<dbReference type="EMBL" id="AFZB01000018">
    <property type="protein sequence ID" value="EGW54014.1"/>
    <property type="molecule type" value="Genomic_DNA"/>
</dbReference>
<dbReference type="SUPFAM" id="SSF82714">
    <property type="entry name" value="Multidrug efflux transporter AcrB TolC docking domain, DN and DC subdomains"/>
    <property type="match status" value="1"/>
</dbReference>
<evidence type="ECO:0000313" key="3">
    <source>
        <dbReference type="Proteomes" id="UP000005167"/>
    </source>
</evidence>
<dbReference type="PRINTS" id="PR00702">
    <property type="entry name" value="ACRIFLAVINRP"/>
</dbReference>
<dbReference type="PANTHER" id="PTHR32063:SF33">
    <property type="entry name" value="RND SUPERFAMILY EFFLUX PUMP PERMEASE COMPONENT"/>
    <property type="match status" value="1"/>
</dbReference>
<dbReference type="SUPFAM" id="SSF82693">
    <property type="entry name" value="Multidrug efflux transporter AcrB pore domain, PN1, PN2, PC1 and PC2 subdomains"/>
    <property type="match status" value="2"/>
</dbReference>
<sequence length="369" mass="41305">MIRYFAAHPTISNILMMVIIAIGFYSLNGLNKESFPLLKPSKVQVTVAYPGASPSDIEDGICIPLEDATDGISFLKEQECDARDNIAIFTLEMQEAGNIREFTDDIKTEIDAIQNFPENIEDPVIKQLGRINPVANIAITSDKLTPTELKELAEYYRDRLIAMPQVPIVSMDGFSTHQLQVLIRPDTQQKYNLSVQDIANLIAAQALELPVGKLEATETSYQIRFDNARKTANELANLIIINTPEGGEIKLGDIAKIEDKFEKPEERIELNGKLAALLKISKNTIDDTLKVADALIEFVEKENKILPEGTQLTIVNDSSTSVRDRLQLLLTNGWQGLILATFMLLLFFHGVTLFGLLWAYLFHFWVVLP</sequence>
<keyword evidence="1" id="KW-0812">Transmembrane</keyword>
<dbReference type="Gene3D" id="3.30.70.1320">
    <property type="entry name" value="Multidrug efflux transporter AcrB pore domain like"/>
    <property type="match status" value="1"/>
</dbReference>
<dbReference type="InterPro" id="IPR001036">
    <property type="entry name" value="Acrflvin-R"/>
</dbReference>
<evidence type="ECO:0000256" key="1">
    <source>
        <dbReference type="SAM" id="Phobius"/>
    </source>
</evidence>
<comment type="caution">
    <text evidence="2">The sequence shown here is derived from an EMBL/GenBank/DDBJ whole genome shotgun (WGS) entry which is preliminary data.</text>
</comment>
<feature type="transmembrane region" description="Helical" evidence="1">
    <location>
        <begin position="6"/>
        <end position="27"/>
    </location>
</feature>
<reference evidence="2 3" key="1">
    <citation type="journal article" date="2011" name="ISME J.">
        <title>The endosymbionts of the deep-sea tubeworms Riftia pachyptila and Tevnia jerichonana share an identical physiology as revealed by proteogenomic analyses.</title>
        <authorList>
            <person name="Gardebrecht A."/>
            <person name="Markert S."/>
            <person name="Felbeck H."/>
            <person name="Thuermer A."/>
            <person name="Albrecht D."/>
            <person name="Wollherr A."/>
            <person name="Kabisch J."/>
            <person name="Lehmann R."/>
            <person name="Daniel R."/>
            <person name="Liesegang H."/>
            <person name="Hecker M."/>
            <person name="Sievert S.M."/>
            <person name="Schweder T."/>
        </authorList>
    </citation>
    <scope>NUCLEOTIDE SEQUENCE [LARGE SCALE GENOMIC DNA]</scope>
</reference>
<accession>G2FGQ0</accession>
<dbReference type="eggNOG" id="COG0841">
    <property type="taxonomic scope" value="Bacteria"/>
</dbReference>
<dbReference type="Gene3D" id="3.30.2090.10">
    <property type="entry name" value="Multidrug efflux transporter AcrB TolC docking domain, DN and DC subdomains"/>
    <property type="match status" value="1"/>
</dbReference>
<dbReference type="GO" id="GO:0042910">
    <property type="term" value="F:xenobiotic transmembrane transporter activity"/>
    <property type="evidence" value="ECO:0007669"/>
    <property type="project" value="TreeGrafter"/>
</dbReference>
<dbReference type="PANTHER" id="PTHR32063">
    <property type="match status" value="1"/>
</dbReference>
<protein>
    <submittedName>
        <fullName evidence="2">Cation/multidrug efflux pump</fullName>
    </submittedName>
</protein>
<dbReference type="Gene3D" id="3.30.70.1430">
    <property type="entry name" value="Multidrug efflux transporter AcrB pore domain"/>
    <property type="match status" value="1"/>
</dbReference>
<dbReference type="InterPro" id="IPR027463">
    <property type="entry name" value="AcrB_DN_DC_subdom"/>
</dbReference>
<keyword evidence="3" id="KW-1185">Reference proteome</keyword>
<proteinExistence type="predicted"/>
<dbReference type="Pfam" id="PF00873">
    <property type="entry name" value="ACR_tran"/>
    <property type="match status" value="1"/>
</dbReference>
<feature type="transmembrane region" description="Helical" evidence="1">
    <location>
        <begin position="337"/>
        <end position="361"/>
    </location>
</feature>
<evidence type="ECO:0000313" key="2">
    <source>
        <dbReference type="EMBL" id="EGW54014.1"/>
    </source>
</evidence>
<organism evidence="2 3">
    <name type="scientific">endosymbiont of Tevnia jerichonana</name>
    <name type="common">vent Tica</name>
    <dbReference type="NCBI Taxonomy" id="1049564"/>
    <lineage>
        <taxon>Bacteria</taxon>
        <taxon>Pseudomonadati</taxon>
        <taxon>Pseudomonadota</taxon>
        <taxon>Gammaproteobacteria</taxon>
        <taxon>sulfur-oxidizing symbionts</taxon>
    </lineage>
</organism>
<keyword evidence="1" id="KW-1133">Transmembrane helix</keyword>
<dbReference type="AlphaFoldDB" id="G2FGQ0"/>
<keyword evidence="1" id="KW-0472">Membrane</keyword>